<name>A0A9X2VL34_9PSEU</name>
<evidence type="ECO:0000256" key="5">
    <source>
        <dbReference type="ARBA" id="ARBA00023136"/>
    </source>
</evidence>
<evidence type="ECO:0000256" key="4">
    <source>
        <dbReference type="ARBA" id="ARBA00022989"/>
    </source>
</evidence>
<evidence type="ECO:0000256" key="1">
    <source>
        <dbReference type="ARBA" id="ARBA00004651"/>
    </source>
</evidence>
<comment type="caution">
    <text evidence="8">The sequence shown here is derived from an EMBL/GenBank/DDBJ whole genome shotgun (WGS) entry which is preliminary data.</text>
</comment>
<dbReference type="InterPro" id="IPR023845">
    <property type="entry name" value="DUF3817_TM"/>
</dbReference>
<dbReference type="GO" id="GO:0005886">
    <property type="term" value="C:plasma membrane"/>
    <property type="evidence" value="ECO:0007669"/>
    <property type="project" value="UniProtKB-SubCell"/>
</dbReference>
<keyword evidence="9" id="KW-1185">Reference proteome</keyword>
<dbReference type="Proteomes" id="UP001141259">
    <property type="component" value="Unassembled WGS sequence"/>
</dbReference>
<evidence type="ECO:0000259" key="7">
    <source>
        <dbReference type="Pfam" id="PF12823"/>
    </source>
</evidence>
<evidence type="ECO:0000313" key="9">
    <source>
        <dbReference type="Proteomes" id="UP001141259"/>
    </source>
</evidence>
<evidence type="ECO:0000256" key="6">
    <source>
        <dbReference type="SAM" id="Phobius"/>
    </source>
</evidence>
<evidence type="ECO:0000313" key="8">
    <source>
        <dbReference type="EMBL" id="MCS7478638.1"/>
    </source>
</evidence>
<feature type="transmembrane region" description="Helical" evidence="6">
    <location>
        <begin position="35"/>
        <end position="52"/>
    </location>
</feature>
<feature type="transmembrane region" description="Helical" evidence="6">
    <location>
        <begin position="12"/>
        <end position="29"/>
    </location>
</feature>
<proteinExistence type="predicted"/>
<dbReference type="AlphaFoldDB" id="A0A9X2VL34"/>
<dbReference type="Pfam" id="PF12823">
    <property type="entry name" value="DUF3817"/>
    <property type="match status" value="1"/>
</dbReference>
<accession>A0A9X2VL34</accession>
<dbReference type="RefSeq" id="WP_259624142.1">
    <property type="nucleotide sequence ID" value="NZ_JANYMP010000007.1"/>
</dbReference>
<keyword evidence="2" id="KW-1003">Cell membrane</keyword>
<comment type="subcellular location">
    <subcellularLocation>
        <location evidence="1">Cell membrane</location>
        <topology evidence="1">Multi-pass membrane protein</topology>
    </subcellularLocation>
</comment>
<keyword evidence="4 6" id="KW-1133">Transmembrane helix</keyword>
<protein>
    <submittedName>
        <fullName evidence="8">DUF3817 domain-containing protein</fullName>
    </submittedName>
</protein>
<organism evidence="8 9">
    <name type="scientific">Umezawaea endophytica</name>
    <dbReference type="NCBI Taxonomy" id="1654476"/>
    <lineage>
        <taxon>Bacteria</taxon>
        <taxon>Bacillati</taxon>
        <taxon>Actinomycetota</taxon>
        <taxon>Actinomycetes</taxon>
        <taxon>Pseudonocardiales</taxon>
        <taxon>Pseudonocardiaceae</taxon>
        <taxon>Umezawaea</taxon>
    </lineage>
</organism>
<dbReference type="EMBL" id="JANYMP010000007">
    <property type="protein sequence ID" value="MCS7478638.1"/>
    <property type="molecule type" value="Genomic_DNA"/>
</dbReference>
<sequence length="88" mass="9598">MPPRSLRIAATVELVSLAVLLVNLATAHWAPLSSLIGPVHGCAYLFVLVLAFRSSPSPRVRLIAWIPGIGGALATWSRVWTVRSRWRA</sequence>
<feature type="domain" description="DUF3817" evidence="7">
    <location>
        <begin position="5"/>
        <end position="66"/>
    </location>
</feature>
<keyword evidence="5 6" id="KW-0472">Membrane</keyword>
<keyword evidence="3 6" id="KW-0812">Transmembrane</keyword>
<reference evidence="8" key="1">
    <citation type="submission" date="2022-08" db="EMBL/GenBank/DDBJ databases">
        <authorList>
            <person name="Tistechok S."/>
            <person name="Samborskyy M."/>
            <person name="Roman I."/>
        </authorList>
    </citation>
    <scope>NUCLEOTIDE SEQUENCE</scope>
    <source>
        <strain evidence="8">DSM 103496</strain>
    </source>
</reference>
<evidence type="ECO:0000256" key="2">
    <source>
        <dbReference type="ARBA" id="ARBA00022475"/>
    </source>
</evidence>
<evidence type="ECO:0000256" key="3">
    <source>
        <dbReference type="ARBA" id="ARBA00022692"/>
    </source>
</evidence>
<gene>
    <name evidence="8" type="ORF">NZH93_17390</name>
</gene>